<proteinExistence type="inferred from homology"/>
<keyword evidence="1" id="KW-0949">S-adenosyl-L-methionine</keyword>
<name>A0ABV4GLB9_9BRAD</name>
<dbReference type="PANTHER" id="PTHR12818">
    <property type="entry name" value="TRNA (ADENINE(37)-N6)-METHYLTRANSFERASE"/>
    <property type="match status" value="1"/>
</dbReference>
<evidence type="ECO:0000256" key="2">
    <source>
        <dbReference type="ARBA" id="ARBA00033753"/>
    </source>
</evidence>
<evidence type="ECO:0000313" key="5">
    <source>
        <dbReference type="Proteomes" id="UP001565474"/>
    </source>
</evidence>
<dbReference type="EMBL" id="JBGBZN010000002">
    <property type="protein sequence ID" value="MEY9472266.1"/>
    <property type="molecule type" value="Genomic_DNA"/>
</dbReference>
<sequence length="130" mass="14580">MESYIDFDQRQFGANALLGLSEFSHVEVVFLMHKVPPDSVEKGARHPRERADWPLVGIFAQRGKSRPNRLGVSRCALLGVSGHTLHVRGLDAIDSSPVIDVKPYMEEFGPRGAIAQPAWSNEVMKDYYKE</sequence>
<evidence type="ECO:0000259" key="3">
    <source>
        <dbReference type="PROSITE" id="PS51668"/>
    </source>
</evidence>
<feature type="domain" description="TsaA-like" evidence="3">
    <location>
        <begin position="1"/>
        <end position="113"/>
    </location>
</feature>
<dbReference type="PANTHER" id="PTHR12818:SF0">
    <property type="entry name" value="TRNA (ADENINE(37)-N6)-METHYLTRANSFERASE"/>
    <property type="match status" value="1"/>
</dbReference>
<dbReference type="EC" id="2.1.1.-" evidence="4"/>
<evidence type="ECO:0000256" key="1">
    <source>
        <dbReference type="ARBA" id="ARBA00022691"/>
    </source>
</evidence>
<organism evidence="4 5">
    <name type="scientific">Bradyrhizobium yuanmingense</name>
    <dbReference type="NCBI Taxonomy" id="108015"/>
    <lineage>
        <taxon>Bacteria</taxon>
        <taxon>Pseudomonadati</taxon>
        <taxon>Pseudomonadota</taxon>
        <taxon>Alphaproteobacteria</taxon>
        <taxon>Hyphomicrobiales</taxon>
        <taxon>Nitrobacteraceae</taxon>
        <taxon>Bradyrhizobium</taxon>
    </lineage>
</organism>
<comment type="similarity">
    <text evidence="2">Belongs to the tRNA methyltransferase O family.</text>
</comment>
<dbReference type="SUPFAM" id="SSF118196">
    <property type="entry name" value="YaeB-like"/>
    <property type="match status" value="1"/>
</dbReference>
<dbReference type="InterPro" id="IPR023370">
    <property type="entry name" value="TrmO-like_N"/>
</dbReference>
<dbReference type="InterPro" id="IPR040372">
    <property type="entry name" value="YaeB-like"/>
</dbReference>
<keyword evidence="4" id="KW-0489">Methyltransferase</keyword>
<dbReference type="Gene3D" id="2.40.30.70">
    <property type="entry name" value="YaeB-like"/>
    <property type="match status" value="1"/>
</dbReference>
<reference evidence="4 5" key="1">
    <citation type="submission" date="2024-07" db="EMBL/GenBank/DDBJ databases">
        <title>Genomic Encyclopedia of Type Strains, Phase V (KMG-V): Genome sequencing to study the core and pangenomes of soil and plant-associated prokaryotes.</title>
        <authorList>
            <person name="Whitman W."/>
        </authorList>
    </citation>
    <scope>NUCLEOTIDE SEQUENCE [LARGE SCALE GENOMIC DNA]</scope>
    <source>
        <strain evidence="4 5">USDA 222</strain>
    </source>
</reference>
<gene>
    <name evidence="4" type="ORF">ABH992_004665</name>
</gene>
<dbReference type="InterPro" id="IPR036414">
    <property type="entry name" value="YaeB_N_sf"/>
</dbReference>
<dbReference type="GO" id="GO:0032259">
    <property type="term" value="P:methylation"/>
    <property type="evidence" value="ECO:0007669"/>
    <property type="project" value="UniProtKB-KW"/>
</dbReference>
<accession>A0ABV4GLB9</accession>
<dbReference type="CDD" id="cd09281">
    <property type="entry name" value="UPF0066"/>
    <property type="match status" value="1"/>
</dbReference>
<dbReference type="RefSeq" id="WP_202948377.1">
    <property type="nucleotide sequence ID" value="NZ_JBGBYD010000002.1"/>
</dbReference>
<dbReference type="Pfam" id="PF01980">
    <property type="entry name" value="TrmO_N"/>
    <property type="match status" value="1"/>
</dbReference>
<dbReference type="Proteomes" id="UP001565474">
    <property type="component" value="Unassembled WGS sequence"/>
</dbReference>
<keyword evidence="5" id="KW-1185">Reference proteome</keyword>
<dbReference type="InterPro" id="IPR036413">
    <property type="entry name" value="YaeB-like_sf"/>
</dbReference>
<keyword evidence="4" id="KW-0808">Transferase</keyword>
<comment type="caution">
    <text evidence="4">The sequence shown here is derived from an EMBL/GenBank/DDBJ whole genome shotgun (WGS) entry which is preliminary data.</text>
</comment>
<dbReference type="PROSITE" id="PS51668">
    <property type="entry name" value="TSAA_2"/>
    <property type="match status" value="1"/>
</dbReference>
<evidence type="ECO:0000313" key="4">
    <source>
        <dbReference type="EMBL" id="MEY9472266.1"/>
    </source>
</evidence>
<protein>
    <submittedName>
        <fullName evidence="4">tRNA (Thr-GGU) A37 N-methylase</fullName>
        <ecNumber evidence="4">2.1.1.-</ecNumber>
    </submittedName>
</protein>
<dbReference type="GO" id="GO:0008168">
    <property type="term" value="F:methyltransferase activity"/>
    <property type="evidence" value="ECO:0007669"/>
    <property type="project" value="UniProtKB-KW"/>
</dbReference>